<dbReference type="CDD" id="cd11640">
    <property type="entry name" value="HutP"/>
    <property type="match status" value="1"/>
</dbReference>
<evidence type="ECO:0000256" key="3">
    <source>
        <dbReference type="ARBA" id="ARBA00011643"/>
    </source>
</evidence>
<comment type="similarity">
    <text evidence="2">Belongs to the HutP family.</text>
</comment>
<keyword evidence="6" id="KW-0805">Transcription regulation</keyword>
<dbReference type="Proteomes" id="UP000238916">
    <property type="component" value="Unassembled WGS sequence"/>
</dbReference>
<reference evidence="10" key="1">
    <citation type="submission" date="2018-02" db="EMBL/GenBank/DDBJ databases">
        <authorList>
            <person name="Hausmann B."/>
        </authorList>
    </citation>
    <scope>NUCLEOTIDE SEQUENCE [LARGE SCALE GENOMIC DNA]</scope>
    <source>
        <strain evidence="10">Peat soil MAG SbF1</strain>
    </source>
</reference>
<dbReference type="AlphaFoldDB" id="A0A2U3K4S8"/>
<evidence type="ECO:0000256" key="6">
    <source>
        <dbReference type="ARBA" id="ARBA00023015"/>
    </source>
</evidence>
<evidence type="ECO:0000313" key="9">
    <source>
        <dbReference type="EMBL" id="SPF34653.1"/>
    </source>
</evidence>
<dbReference type="InterPro" id="IPR015111">
    <property type="entry name" value="Regulatory_HutP"/>
</dbReference>
<comment type="subunit">
    <text evidence="3">Homohexamer.</text>
</comment>
<accession>A0A2U3K4S8</accession>
<evidence type="ECO:0000256" key="5">
    <source>
        <dbReference type="ARBA" id="ARBA00022884"/>
    </source>
</evidence>
<name>A0A2U3K4S8_9FIRM</name>
<dbReference type="GO" id="GO:0003723">
    <property type="term" value="F:RNA binding"/>
    <property type="evidence" value="ECO:0007669"/>
    <property type="project" value="UniProtKB-KW"/>
</dbReference>
<dbReference type="SUPFAM" id="SSF111064">
    <property type="entry name" value="Hut operon positive regulatory protein HutP"/>
    <property type="match status" value="1"/>
</dbReference>
<organism evidence="9 10">
    <name type="scientific">Candidatus Desulfosporosinus infrequens</name>
    <dbReference type="NCBI Taxonomy" id="2043169"/>
    <lineage>
        <taxon>Bacteria</taxon>
        <taxon>Bacillati</taxon>
        <taxon>Bacillota</taxon>
        <taxon>Clostridia</taxon>
        <taxon>Eubacteriales</taxon>
        <taxon>Desulfitobacteriaceae</taxon>
        <taxon>Desulfosporosinus</taxon>
    </lineage>
</organism>
<gene>
    <name evidence="9" type="ORF">SBF1_1390017</name>
</gene>
<keyword evidence="5" id="KW-0694">RNA-binding</keyword>
<evidence type="ECO:0000256" key="1">
    <source>
        <dbReference type="ARBA" id="ARBA00002945"/>
    </source>
</evidence>
<keyword evidence="8" id="KW-0804">Transcription</keyword>
<keyword evidence="7" id="KW-0010">Activator</keyword>
<dbReference type="InterPro" id="IPR036482">
    <property type="entry name" value="Regulatory_HutP_sf"/>
</dbReference>
<evidence type="ECO:0000313" key="10">
    <source>
        <dbReference type="Proteomes" id="UP000238916"/>
    </source>
</evidence>
<evidence type="ECO:0000256" key="8">
    <source>
        <dbReference type="ARBA" id="ARBA00023163"/>
    </source>
</evidence>
<dbReference type="EMBL" id="OMOF01000045">
    <property type="protein sequence ID" value="SPF34653.1"/>
    <property type="molecule type" value="Genomic_DNA"/>
</dbReference>
<comment type="function">
    <text evidence="1">Antiterminator that binds to cis-acting regulatory sequences on the mRNA in the presence of histidine, thereby suppressing transcription termination and activating the hut operon for histidine utilization.</text>
</comment>
<sequence>MLLLEGGHTLKGPSTEKVKPSLERSAILLALSETREEEDKLKKSLMESHNFRCGVTELGGTVANLQHTGKLTNSVMSTAFNTGVIPKEDRKIHALIHATLEASNSIFIHTNSNASFALKIGIVTDSDWLAVAIYGRSSLHPLLEHARVGLGVMHL</sequence>
<evidence type="ECO:0000256" key="7">
    <source>
        <dbReference type="ARBA" id="ARBA00023159"/>
    </source>
</evidence>
<evidence type="ECO:0000256" key="4">
    <source>
        <dbReference type="ARBA" id="ARBA00019377"/>
    </source>
</evidence>
<dbReference type="Pfam" id="PF09021">
    <property type="entry name" value="HutP"/>
    <property type="match status" value="1"/>
</dbReference>
<evidence type="ECO:0000256" key="2">
    <source>
        <dbReference type="ARBA" id="ARBA00009992"/>
    </source>
</evidence>
<proteinExistence type="inferred from homology"/>
<dbReference type="Gene3D" id="3.40.1510.10">
    <property type="entry name" value="Hut operon regulatory protein HutP"/>
    <property type="match status" value="1"/>
</dbReference>
<protein>
    <recommendedName>
        <fullName evidence="4">Hut operon positive regulatory protein</fullName>
    </recommendedName>
</protein>